<protein>
    <recommendedName>
        <fullName evidence="5">CxC6 like cysteine cluster associated with KDZ domain-containing protein</fullName>
    </recommendedName>
</protein>
<dbReference type="Pfam" id="PF18718">
    <property type="entry name" value="CxC5"/>
    <property type="match status" value="1"/>
</dbReference>
<dbReference type="Pfam" id="PF18721">
    <property type="entry name" value="CxC6"/>
    <property type="match status" value="1"/>
</dbReference>
<evidence type="ECO:0000259" key="1">
    <source>
        <dbReference type="Pfam" id="PF18718"/>
    </source>
</evidence>
<dbReference type="AlphaFoldDB" id="A0A4S8MV83"/>
<evidence type="ECO:0008006" key="5">
    <source>
        <dbReference type="Google" id="ProtNLM"/>
    </source>
</evidence>
<dbReference type="OrthoDB" id="2501483at2759"/>
<dbReference type="InterPro" id="IPR041539">
    <property type="entry name" value="CxC5"/>
</dbReference>
<organism evidence="3 4">
    <name type="scientific">Dendrothele bispora (strain CBS 962.96)</name>
    <dbReference type="NCBI Taxonomy" id="1314807"/>
    <lineage>
        <taxon>Eukaryota</taxon>
        <taxon>Fungi</taxon>
        <taxon>Dikarya</taxon>
        <taxon>Basidiomycota</taxon>
        <taxon>Agaricomycotina</taxon>
        <taxon>Agaricomycetes</taxon>
        <taxon>Agaricomycetidae</taxon>
        <taxon>Agaricales</taxon>
        <taxon>Agaricales incertae sedis</taxon>
        <taxon>Dendrothele</taxon>
    </lineage>
</organism>
<accession>A0A4S8MV83</accession>
<feature type="domain" description="CxC6 like cysteine cluster associated with KDZ" evidence="2">
    <location>
        <begin position="238"/>
        <end position="303"/>
    </location>
</feature>
<evidence type="ECO:0000313" key="3">
    <source>
        <dbReference type="EMBL" id="THV07190.1"/>
    </source>
</evidence>
<dbReference type="InterPro" id="IPR040898">
    <property type="entry name" value="CxC6"/>
</dbReference>
<evidence type="ECO:0000313" key="4">
    <source>
        <dbReference type="Proteomes" id="UP000297245"/>
    </source>
</evidence>
<proteinExistence type="predicted"/>
<gene>
    <name evidence="3" type="ORF">K435DRAFT_848526</name>
</gene>
<name>A0A4S8MV83_DENBC</name>
<evidence type="ECO:0000259" key="2">
    <source>
        <dbReference type="Pfam" id="PF18721"/>
    </source>
</evidence>
<feature type="domain" description="CxC5 like cysteine cluster associated with KDZ" evidence="1">
    <location>
        <begin position="49"/>
        <end position="170"/>
    </location>
</feature>
<sequence length="433" mass="49971">MEMEDIEACWNAVKDLAWEGEEILGGVRGTEGLQQTFREHGGLMYSSNRSLWPPTHFCINTECPYFKDHKARKLQRTVQHNVILYTLDMGPIPVKSHQMTCEGCSVVYHLDYFVKIEPSTNERLRHYYNFNKLPAVLQVATHHFVETRLARTWCNSMLYGWTSASNCVKILLLFEYHLSCGSHLCVPQVIDQAQRFDDEMECVNTHIRVHGQPEIDHKCEKCVRTVCADGVHEVFAVVCDGVTVGHPCCGIPHCEGKLWSTKDTFCFEHADKSLLCRVSGCHRPLGSKASKACDLYEHQAAEKQFREKERAAFQLKQRYERQRQADGEANALWNAGEDLNTEGFARVARFAKNTFEHRRKPNHFIFDCNCILSKHVWHPNTDPAVREFFKDIGLAVDIFHFKSKHKEVDLHCSSYCNPYKFPELMYTDENGEE</sequence>
<keyword evidence="4" id="KW-1185">Reference proteome</keyword>
<dbReference type="EMBL" id="ML179039">
    <property type="protein sequence ID" value="THV07190.1"/>
    <property type="molecule type" value="Genomic_DNA"/>
</dbReference>
<dbReference type="Proteomes" id="UP000297245">
    <property type="component" value="Unassembled WGS sequence"/>
</dbReference>
<reference evidence="3 4" key="1">
    <citation type="journal article" date="2019" name="Nat. Ecol. Evol.">
        <title>Megaphylogeny resolves global patterns of mushroom evolution.</title>
        <authorList>
            <person name="Varga T."/>
            <person name="Krizsan K."/>
            <person name="Foldi C."/>
            <person name="Dima B."/>
            <person name="Sanchez-Garcia M."/>
            <person name="Sanchez-Ramirez S."/>
            <person name="Szollosi G.J."/>
            <person name="Szarkandi J.G."/>
            <person name="Papp V."/>
            <person name="Albert L."/>
            <person name="Andreopoulos W."/>
            <person name="Angelini C."/>
            <person name="Antonin V."/>
            <person name="Barry K.W."/>
            <person name="Bougher N.L."/>
            <person name="Buchanan P."/>
            <person name="Buyck B."/>
            <person name="Bense V."/>
            <person name="Catcheside P."/>
            <person name="Chovatia M."/>
            <person name="Cooper J."/>
            <person name="Damon W."/>
            <person name="Desjardin D."/>
            <person name="Finy P."/>
            <person name="Geml J."/>
            <person name="Haridas S."/>
            <person name="Hughes K."/>
            <person name="Justo A."/>
            <person name="Karasinski D."/>
            <person name="Kautmanova I."/>
            <person name="Kiss B."/>
            <person name="Kocsube S."/>
            <person name="Kotiranta H."/>
            <person name="LaButti K.M."/>
            <person name="Lechner B.E."/>
            <person name="Liimatainen K."/>
            <person name="Lipzen A."/>
            <person name="Lukacs Z."/>
            <person name="Mihaltcheva S."/>
            <person name="Morgado L.N."/>
            <person name="Niskanen T."/>
            <person name="Noordeloos M.E."/>
            <person name="Ohm R.A."/>
            <person name="Ortiz-Santana B."/>
            <person name="Ovrebo C."/>
            <person name="Racz N."/>
            <person name="Riley R."/>
            <person name="Savchenko A."/>
            <person name="Shiryaev A."/>
            <person name="Soop K."/>
            <person name="Spirin V."/>
            <person name="Szebenyi C."/>
            <person name="Tomsovsky M."/>
            <person name="Tulloss R.E."/>
            <person name="Uehling J."/>
            <person name="Grigoriev I.V."/>
            <person name="Vagvolgyi C."/>
            <person name="Papp T."/>
            <person name="Martin F.M."/>
            <person name="Miettinen O."/>
            <person name="Hibbett D.S."/>
            <person name="Nagy L.G."/>
        </authorList>
    </citation>
    <scope>NUCLEOTIDE SEQUENCE [LARGE SCALE GENOMIC DNA]</scope>
    <source>
        <strain evidence="3 4">CBS 962.96</strain>
    </source>
</reference>